<dbReference type="EMBL" id="JBBMQS010000005">
    <property type="protein sequence ID" value="MEM5497856.1"/>
    <property type="molecule type" value="Genomic_DNA"/>
</dbReference>
<dbReference type="PANTHER" id="PTHR40980">
    <property type="entry name" value="PLUG DOMAIN-CONTAINING PROTEIN"/>
    <property type="match status" value="1"/>
</dbReference>
<dbReference type="InterPro" id="IPR036942">
    <property type="entry name" value="Beta-barrel_TonB_sf"/>
</dbReference>
<dbReference type="Pfam" id="PF00593">
    <property type="entry name" value="TonB_dep_Rec_b-barrel"/>
    <property type="match status" value="1"/>
</dbReference>
<keyword evidence="3" id="KW-0998">Cell outer membrane</keyword>
<evidence type="ECO:0000259" key="6">
    <source>
        <dbReference type="Pfam" id="PF00593"/>
    </source>
</evidence>
<keyword evidence="8" id="KW-0675">Receptor</keyword>
<keyword evidence="5" id="KW-0732">Signal</keyword>
<comment type="caution">
    <text evidence="8">The sequence shown here is derived from an EMBL/GenBank/DDBJ whole genome shotgun (WGS) entry which is preliminary data.</text>
</comment>
<protein>
    <submittedName>
        <fullName evidence="8">TonB-dependent receptor</fullName>
    </submittedName>
</protein>
<sequence>MNTRKRFKQSLLTSSISLLLSSAATITMPVMAQDQAAPEDVEVIQVSGIRGSLLRAMDIKRDSSGIVDAISAEDMGKFPDTNLAESLQRITGVSIDRASGEGSQVTVRGFGAANNLITLNGRQLPTTTGSRTFDFANLASESVSGVEVYKTADASVTSGGIGATINLSTHRPFQSPGTKATFGAKLVDDKSTDKGDVTPEISGLYSQTFADETFGISISGSYQERESGMQQFLADQGYRASDYTNTGWGGVPAGEEGGINRPTSGIYSNPQQPRYVFEERQRERTNGQLVLQFRPTDNLTATLDYTLIRNNIEEQHTDASVWFTYAGDRSESVWAGEPNAVPLIYSEIYQINSDADLQDTSLTVGAWGREESIDSIGLNLDWQVNDDLQFALDHHSSEAEMNASDPRHGTRNNLQLPSYTRTRTGLDLTGDLPGIATGNIENFNPNTMRLSGSWFANDFYTSEIDQTQVTGKYHYNDEASIDFGVSINTVNNRYRHTQVQRADWAGVGVEGDFADVNWTEDTILDKFDADAGNFGGTPTQGDYDLFNRIWFADFDEIVRAAEFADPVANVDTVWGDCLAPEGASAGPNGEGHFCASTDWDADTNRFTEEETTAAFVQLHYEGELGDMPYDAHLGMRYERTDVTSTASAPGYSRVEWSEDTSTAVTGVTEVETLSQEADYSQFLPSFNFNISVTDDVILRAAVGKTISRAGYGELQGGTTINTSGSLSGYSGNSGNPGLRPLESVNYDLSAEWYYDEGSYVSLGYFRKDVTNWITTGTVDSTIFNLANPLDGEKFDAAVAALGASASNQELRAYIFENFADDPNVTPNFDGNGELDGGTILGDSATDNLVNFRINVPVNGDTEHTIDGIEFNVQHLFGESGFGGIANYTMVDSGLEYDKSSLSDTEALVGLSDTANLVLFYDKDGLQARVAYNWRDEYLNERRVNGDLTAPIFTDAYYQIDFNISYEVKQLEGLTVFVEGINITDEYTNEFGRDNRLIYKLTQTGARYNVGARYAF</sequence>
<keyword evidence="4" id="KW-0798">TonB box</keyword>
<dbReference type="NCBIfam" id="TIGR01782">
    <property type="entry name" value="TonB-Xanth-Caul"/>
    <property type="match status" value="1"/>
</dbReference>
<evidence type="ECO:0000256" key="3">
    <source>
        <dbReference type="ARBA" id="ARBA00023237"/>
    </source>
</evidence>
<keyword evidence="2 4" id="KW-0472">Membrane</keyword>
<proteinExistence type="inferred from homology"/>
<dbReference type="SUPFAM" id="SSF56935">
    <property type="entry name" value="Porins"/>
    <property type="match status" value="1"/>
</dbReference>
<feature type="signal peptide" evidence="5">
    <location>
        <begin position="1"/>
        <end position="32"/>
    </location>
</feature>
<dbReference type="InterPro" id="IPR037066">
    <property type="entry name" value="Plug_dom_sf"/>
</dbReference>
<evidence type="ECO:0000256" key="5">
    <source>
        <dbReference type="SAM" id="SignalP"/>
    </source>
</evidence>
<dbReference type="InterPro" id="IPR010104">
    <property type="entry name" value="TonB_rcpt_bac"/>
</dbReference>
<name>A0ABU9SWJ3_9ALTE</name>
<comment type="similarity">
    <text evidence="4">Belongs to the TonB-dependent receptor family.</text>
</comment>
<dbReference type="Pfam" id="PF07715">
    <property type="entry name" value="Plug"/>
    <property type="match status" value="1"/>
</dbReference>
<comment type="subcellular location">
    <subcellularLocation>
        <location evidence="1 4">Cell outer membrane</location>
    </subcellularLocation>
</comment>
<dbReference type="PANTHER" id="PTHR40980:SF3">
    <property type="entry name" value="TONB-DEPENDENT RECEPTOR-LIKE BETA-BARREL DOMAIN-CONTAINING PROTEIN"/>
    <property type="match status" value="1"/>
</dbReference>
<keyword evidence="9" id="KW-1185">Reference proteome</keyword>
<gene>
    <name evidence="8" type="ORF">WNY77_10665</name>
</gene>
<accession>A0ABU9SWJ3</accession>
<evidence type="ECO:0000256" key="1">
    <source>
        <dbReference type="ARBA" id="ARBA00004442"/>
    </source>
</evidence>
<dbReference type="Gene3D" id="2.170.130.10">
    <property type="entry name" value="TonB-dependent receptor, plug domain"/>
    <property type="match status" value="1"/>
</dbReference>
<evidence type="ECO:0000313" key="9">
    <source>
        <dbReference type="Proteomes" id="UP001461163"/>
    </source>
</evidence>
<dbReference type="Gene3D" id="2.40.170.20">
    <property type="entry name" value="TonB-dependent receptor, beta-barrel domain"/>
    <property type="match status" value="1"/>
</dbReference>
<evidence type="ECO:0000259" key="7">
    <source>
        <dbReference type="Pfam" id="PF07715"/>
    </source>
</evidence>
<dbReference type="Proteomes" id="UP001461163">
    <property type="component" value="Unassembled WGS sequence"/>
</dbReference>
<reference evidence="8 9" key="1">
    <citation type="submission" date="2024-03" db="EMBL/GenBank/DDBJ databases">
        <title>Community enrichment and isolation of bacterial strains for fucoidan degradation.</title>
        <authorList>
            <person name="Sichert A."/>
        </authorList>
    </citation>
    <scope>NUCLEOTIDE SEQUENCE [LARGE SCALE GENOMIC DNA]</scope>
    <source>
        <strain evidence="8 9">AS12</strain>
    </source>
</reference>
<feature type="chain" id="PRO_5046985652" evidence="5">
    <location>
        <begin position="33"/>
        <end position="1015"/>
    </location>
</feature>
<evidence type="ECO:0000256" key="4">
    <source>
        <dbReference type="RuleBase" id="RU003357"/>
    </source>
</evidence>
<evidence type="ECO:0000313" key="8">
    <source>
        <dbReference type="EMBL" id="MEM5497856.1"/>
    </source>
</evidence>
<feature type="domain" description="TonB-dependent receptor plug" evidence="7">
    <location>
        <begin position="60"/>
        <end position="163"/>
    </location>
</feature>
<organism evidence="8 9">
    <name type="scientific">Paraglaciecola mesophila</name>
    <dbReference type="NCBI Taxonomy" id="197222"/>
    <lineage>
        <taxon>Bacteria</taxon>
        <taxon>Pseudomonadati</taxon>
        <taxon>Pseudomonadota</taxon>
        <taxon>Gammaproteobacteria</taxon>
        <taxon>Alteromonadales</taxon>
        <taxon>Alteromonadaceae</taxon>
        <taxon>Paraglaciecola</taxon>
    </lineage>
</organism>
<dbReference type="InterPro" id="IPR000531">
    <property type="entry name" value="Beta-barrel_TonB"/>
</dbReference>
<evidence type="ECO:0000256" key="2">
    <source>
        <dbReference type="ARBA" id="ARBA00023136"/>
    </source>
</evidence>
<feature type="domain" description="TonB-dependent receptor-like beta-barrel" evidence="6">
    <location>
        <begin position="420"/>
        <end position="982"/>
    </location>
</feature>
<dbReference type="InterPro" id="IPR012910">
    <property type="entry name" value="Plug_dom"/>
</dbReference>
<dbReference type="RefSeq" id="WP_342881682.1">
    <property type="nucleotide sequence ID" value="NZ_JBBMQS010000005.1"/>
</dbReference>